<gene>
    <name evidence="1" type="ORF">H5U98_22090</name>
</gene>
<accession>A0AAX2ZU43</accession>
<dbReference type="Proteomes" id="UP001162885">
    <property type="component" value="Chromosome"/>
</dbReference>
<evidence type="ECO:0000313" key="1">
    <source>
        <dbReference type="EMBL" id="UNB98225.1"/>
    </source>
</evidence>
<protein>
    <submittedName>
        <fullName evidence="1">Anti-sigma factor</fullName>
    </submittedName>
</protein>
<dbReference type="AlphaFoldDB" id="A0AAX2ZU43"/>
<dbReference type="EMBL" id="CP060016">
    <property type="protein sequence ID" value="UNB98225.1"/>
    <property type="molecule type" value="Genomic_DNA"/>
</dbReference>
<organism evidence="1 2">
    <name type="scientific">Mycolicibacterium boenickei</name>
    <dbReference type="NCBI Taxonomy" id="146017"/>
    <lineage>
        <taxon>Bacteria</taxon>
        <taxon>Bacillati</taxon>
        <taxon>Actinomycetota</taxon>
        <taxon>Actinomycetes</taxon>
        <taxon>Mycobacteriales</taxon>
        <taxon>Mycobacteriaceae</taxon>
        <taxon>Mycolicibacterium</taxon>
    </lineage>
</organism>
<evidence type="ECO:0000313" key="2">
    <source>
        <dbReference type="Proteomes" id="UP001162885"/>
    </source>
</evidence>
<name>A0AAX2ZU43_9MYCO</name>
<proteinExistence type="predicted"/>
<reference evidence="1 2" key="1">
    <citation type="journal article" date="2022" name="BMC Genomics">
        <title>Comparative genome analysis of mycobacteria focusing on tRNA and non-coding RNA.</title>
        <authorList>
            <person name="Behra P.R.K."/>
            <person name="Pettersson B.M.F."/>
            <person name="Ramesh M."/>
            <person name="Das S."/>
            <person name="Dasgupta S."/>
            <person name="Kirsebom L.A."/>
        </authorList>
    </citation>
    <scope>NUCLEOTIDE SEQUENCE [LARGE SCALE GENOMIC DNA]</scope>
    <source>
        <strain evidence="1 2">DSM 44677</strain>
    </source>
</reference>
<sequence>MHGRRVPHWGSGHTSGPQAVELRVRAGTEALAVLRAMTGCLAKYEELDSDTAADLALAVDEACTVLIGLAAPGATLVLVADPRVRDLNVRISTICDSVHSGPDSVVLSGFSRRVLEALAEDVETFVDDAGFGSDTGGPPAVGISLTIRRNRPGVSARR</sequence>